<proteinExistence type="predicted"/>
<reference evidence="1 2" key="1">
    <citation type="submission" date="2021-07" db="EMBL/GenBank/DDBJ databases">
        <title>Paenibacillus radiodurans sp. nov., isolated from the southeastern edge of Tengger Desert.</title>
        <authorList>
            <person name="Zhang G."/>
        </authorList>
    </citation>
    <scope>NUCLEOTIDE SEQUENCE [LARGE SCALE GENOMIC DNA]</scope>
    <source>
        <strain evidence="1 2">CCM 7311</strain>
    </source>
</reference>
<organism evidence="1 2">
    <name type="scientific">Paenibacillus sepulcri</name>
    <dbReference type="NCBI Taxonomy" id="359917"/>
    <lineage>
        <taxon>Bacteria</taxon>
        <taxon>Bacillati</taxon>
        <taxon>Bacillota</taxon>
        <taxon>Bacilli</taxon>
        <taxon>Bacillales</taxon>
        <taxon>Paenibacillaceae</taxon>
        <taxon>Paenibacillus</taxon>
    </lineage>
</organism>
<feature type="non-terminal residue" evidence="1">
    <location>
        <position position="118"/>
    </location>
</feature>
<keyword evidence="2" id="KW-1185">Reference proteome</keyword>
<gene>
    <name evidence="1" type="ORF">K0U00_10300</name>
</gene>
<comment type="caution">
    <text evidence="1">The sequence shown here is derived from an EMBL/GenBank/DDBJ whole genome shotgun (WGS) entry which is preliminary data.</text>
</comment>
<protein>
    <submittedName>
        <fullName evidence="1">Uncharacterized protein</fullName>
    </submittedName>
</protein>
<sequence length="118" mass="13489">MMMSSNAASVLTKSEISSIRHYVQHKYADLPTERRAEIVADAMQRIVMRQLPDFAEEIKLKLTAELLLQVVARQQKPVGPEHVFQSCLALNLADRAVYEPLHMWTQQRLACSLPLEPF</sequence>
<accession>A0ABS7C0I3</accession>
<evidence type="ECO:0000313" key="2">
    <source>
        <dbReference type="Proteomes" id="UP001519887"/>
    </source>
</evidence>
<name>A0ABS7C0I3_9BACL</name>
<dbReference type="EMBL" id="JAHZIK010000199">
    <property type="protein sequence ID" value="MBW7454421.1"/>
    <property type="molecule type" value="Genomic_DNA"/>
</dbReference>
<evidence type="ECO:0000313" key="1">
    <source>
        <dbReference type="EMBL" id="MBW7454421.1"/>
    </source>
</evidence>
<dbReference type="Proteomes" id="UP001519887">
    <property type="component" value="Unassembled WGS sequence"/>
</dbReference>